<protein>
    <submittedName>
        <fullName evidence="1">Uncharacterized protein</fullName>
    </submittedName>
</protein>
<name>A0A0F9E1U7_9ZZZZ</name>
<feature type="non-terminal residue" evidence="1">
    <location>
        <position position="77"/>
    </location>
</feature>
<organism evidence="1">
    <name type="scientific">marine sediment metagenome</name>
    <dbReference type="NCBI Taxonomy" id="412755"/>
    <lineage>
        <taxon>unclassified sequences</taxon>
        <taxon>metagenomes</taxon>
        <taxon>ecological metagenomes</taxon>
    </lineage>
</organism>
<proteinExistence type="predicted"/>
<gene>
    <name evidence="1" type="ORF">LCGC14_2129800</name>
</gene>
<comment type="caution">
    <text evidence="1">The sequence shown here is derived from an EMBL/GenBank/DDBJ whole genome shotgun (WGS) entry which is preliminary data.</text>
</comment>
<dbReference type="AlphaFoldDB" id="A0A0F9E1U7"/>
<evidence type="ECO:0000313" key="1">
    <source>
        <dbReference type="EMBL" id="KKL67954.1"/>
    </source>
</evidence>
<accession>A0A0F9E1U7</accession>
<sequence>MCEQCGLLTDELAEGVAVEIVETRIRKAFNVYLHEEILSGILEPIEKANKPEFFVFRDSIVIRFRKKFENMMKRHWE</sequence>
<dbReference type="EMBL" id="LAZR01026686">
    <property type="protein sequence ID" value="KKL67954.1"/>
    <property type="molecule type" value="Genomic_DNA"/>
</dbReference>
<reference evidence="1" key="1">
    <citation type="journal article" date="2015" name="Nature">
        <title>Complex archaea that bridge the gap between prokaryotes and eukaryotes.</title>
        <authorList>
            <person name="Spang A."/>
            <person name="Saw J.H."/>
            <person name="Jorgensen S.L."/>
            <person name="Zaremba-Niedzwiedzka K."/>
            <person name="Martijn J."/>
            <person name="Lind A.E."/>
            <person name="van Eijk R."/>
            <person name="Schleper C."/>
            <person name="Guy L."/>
            <person name="Ettema T.J."/>
        </authorList>
    </citation>
    <scope>NUCLEOTIDE SEQUENCE</scope>
</reference>